<dbReference type="EMBL" id="JAUSUZ010000001">
    <property type="protein sequence ID" value="MDQ0367980.1"/>
    <property type="molecule type" value="Genomic_DNA"/>
</dbReference>
<organism evidence="2 3">
    <name type="scientific">Catenuloplanes indicus</name>
    <dbReference type="NCBI Taxonomy" id="137267"/>
    <lineage>
        <taxon>Bacteria</taxon>
        <taxon>Bacillati</taxon>
        <taxon>Actinomycetota</taxon>
        <taxon>Actinomycetes</taxon>
        <taxon>Micromonosporales</taxon>
        <taxon>Micromonosporaceae</taxon>
        <taxon>Catenuloplanes</taxon>
    </lineage>
</organism>
<name>A0AAE4AYC8_9ACTN</name>
<keyword evidence="3" id="KW-1185">Reference proteome</keyword>
<evidence type="ECO:0000313" key="2">
    <source>
        <dbReference type="EMBL" id="MDQ0367980.1"/>
    </source>
</evidence>
<keyword evidence="1" id="KW-0732">Signal</keyword>
<dbReference type="RefSeq" id="WP_307242359.1">
    <property type="nucleotide sequence ID" value="NZ_JAUSUZ010000001.1"/>
</dbReference>
<reference evidence="2 3" key="1">
    <citation type="submission" date="2023-07" db="EMBL/GenBank/DDBJ databases">
        <title>Sequencing the genomes of 1000 actinobacteria strains.</title>
        <authorList>
            <person name="Klenk H.-P."/>
        </authorList>
    </citation>
    <scope>NUCLEOTIDE SEQUENCE [LARGE SCALE GENOMIC DNA]</scope>
    <source>
        <strain evidence="2 3">DSM 44709</strain>
    </source>
</reference>
<sequence>MKTWRIATGIVTVAILGLGSSPAVAGVSSSDGRWTSAILESSESIFGGSAVRLRYSNGVTAITQPGTRVTFGESPSLAEDGKGAAIDRWAELAMQMAEPADDAAQKYRESGRSIFADALAAGFPVAEARREQERLDVEAKALDNPDIINSECLYAEDHLPDDRYEWWGCRAMYATPDQDPNNWYSANSSLAHGWGTGVLGGGAELQRGYTQFQFTVDNNNGDLIEFTPQSSINGQNCNVITLGLSYVVEVNVSTQLCDNGWTVTANQLFHKTEWYGASTGGPSDSRHAANAVTLRAANASSSSLAWRIGWRIVCLPGPCM</sequence>
<comment type="caution">
    <text evidence="2">The sequence shown here is derived from an EMBL/GenBank/DDBJ whole genome shotgun (WGS) entry which is preliminary data.</text>
</comment>
<gene>
    <name evidence="2" type="ORF">J2S42_004649</name>
</gene>
<dbReference type="Proteomes" id="UP001240236">
    <property type="component" value="Unassembled WGS sequence"/>
</dbReference>
<evidence type="ECO:0000256" key="1">
    <source>
        <dbReference type="SAM" id="SignalP"/>
    </source>
</evidence>
<feature type="chain" id="PRO_5042033915" evidence="1">
    <location>
        <begin position="26"/>
        <end position="320"/>
    </location>
</feature>
<evidence type="ECO:0000313" key="3">
    <source>
        <dbReference type="Proteomes" id="UP001240236"/>
    </source>
</evidence>
<protein>
    <submittedName>
        <fullName evidence="2">Uncharacterized protein</fullName>
    </submittedName>
</protein>
<proteinExistence type="predicted"/>
<feature type="signal peptide" evidence="1">
    <location>
        <begin position="1"/>
        <end position="25"/>
    </location>
</feature>
<dbReference type="AlphaFoldDB" id="A0AAE4AYC8"/>
<accession>A0AAE4AYC8</accession>